<keyword evidence="6" id="KW-1185">Reference proteome</keyword>
<comment type="similarity">
    <text evidence="1">Belongs to the methyltransferase superfamily.</text>
</comment>
<sequence>MVDKRGAQHEDLKALVQAQFAPAAQAYVTSRTHALGGDLARLVELAALTGDEVVLDVATGGGHMALALAPFVRQVIASDLTLAMLHAARDHLVAQGFDEVSYLRCEAEHLPCAPASLDLVCCRVAAHHFADVQAFVTGAAQALRVGGRLLISDHIGLEDPELDAFMDRFERWRDPSHVRAYSYRAWHSFCTTAGLEVVHQEDDPREPYQFAEWTVRIGMPVAEREALERWLLAAPARFREQFALTVEDGRVVSLRGHFGLIVARKP</sequence>
<keyword evidence="2" id="KW-0489">Methyltransferase</keyword>
<dbReference type="CDD" id="cd02440">
    <property type="entry name" value="AdoMet_MTases"/>
    <property type="match status" value="1"/>
</dbReference>
<dbReference type="PANTHER" id="PTHR44942">
    <property type="entry name" value="METHYLTRANSF_11 DOMAIN-CONTAINING PROTEIN"/>
    <property type="match status" value="1"/>
</dbReference>
<organism evidence="5 6">
    <name type="scientific">Candidatus Chloroploca asiatica</name>
    <dbReference type="NCBI Taxonomy" id="1506545"/>
    <lineage>
        <taxon>Bacteria</taxon>
        <taxon>Bacillati</taxon>
        <taxon>Chloroflexota</taxon>
        <taxon>Chloroflexia</taxon>
        <taxon>Chloroflexales</taxon>
        <taxon>Chloroflexineae</taxon>
        <taxon>Oscillochloridaceae</taxon>
        <taxon>Candidatus Chloroploca</taxon>
    </lineage>
</organism>
<dbReference type="RefSeq" id="WP_172450919.1">
    <property type="nucleotide sequence ID" value="NZ_LYXE01000091.1"/>
</dbReference>
<evidence type="ECO:0000256" key="1">
    <source>
        <dbReference type="ARBA" id="ARBA00008361"/>
    </source>
</evidence>
<dbReference type="Pfam" id="PF08241">
    <property type="entry name" value="Methyltransf_11"/>
    <property type="match status" value="1"/>
</dbReference>
<dbReference type="InterPro" id="IPR051052">
    <property type="entry name" value="Diverse_substrate_MTase"/>
</dbReference>
<gene>
    <name evidence="5" type="ORF">A9Q02_14735</name>
</gene>
<comment type="caution">
    <text evidence="5">The sequence shown here is derived from an EMBL/GenBank/DDBJ whole genome shotgun (WGS) entry which is preliminary data.</text>
</comment>
<feature type="domain" description="Methyltransferase type 11" evidence="4">
    <location>
        <begin position="55"/>
        <end position="151"/>
    </location>
</feature>
<dbReference type="InterPro" id="IPR013216">
    <property type="entry name" value="Methyltransf_11"/>
</dbReference>
<evidence type="ECO:0000313" key="6">
    <source>
        <dbReference type="Proteomes" id="UP000220922"/>
    </source>
</evidence>
<dbReference type="GO" id="GO:0032259">
    <property type="term" value="P:methylation"/>
    <property type="evidence" value="ECO:0007669"/>
    <property type="project" value="UniProtKB-KW"/>
</dbReference>
<evidence type="ECO:0000313" key="5">
    <source>
        <dbReference type="EMBL" id="PDV98635.1"/>
    </source>
</evidence>
<dbReference type="SUPFAM" id="SSF53335">
    <property type="entry name" value="S-adenosyl-L-methionine-dependent methyltransferases"/>
    <property type="match status" value="1"/>
</dbReference>
<reference evidence="5 6" key="1">
    <citation type="submission" date="2016-05" db="EMBL/GenBank/DDBJ databases">
        <authorList>
            <person name="Lavstsen T."/>
            <person name="Jespersen J.S."/>
        </authorList>
    </citation>
    <scope>NUCLEOTIDE SEQUENCE [LARGE SCALE GENOMIC DNA]</scope>
    <source>
        <strain evidence="5 6">B7-9</strain>
    </source>
</reference>
<evidence type="ECO:0000256" key="3">
    <source>
        <dbReference type="ARBA" id="ARBA00022679"/>
    </source>
</evidence>
<name>A0A2H3KKS2_9CHLR</name>
<accession>A0A2H3KKS2</accession>
<dbReference type="Proteomes" id="UP000220922">
    <property type="component" value="Unassembled WGS sequence"/>
</dbReference>
<keyword evidence="3" id="KW-0808">Transferase</keyword>
<evidence type="ECO:0000259" key="4">
    <source>
        <dbReference type="Pfam" id="PF08241"/>
    </source>
</evidence>
<dbReference type="EMBL" id="LYXE01000091">
    <property type="protein sequence ID" value="PDV98635.1"/>
    <property type="molecule type" value="Genomic_DNA"/>
</dbReference>
<dbReference type="InterPro" id="IPR029063">
    <property type="entry name" value="SAM-dependent_MTases_sf"/>
</dbReference>
<dbReference type="Gene3D" id="3.40.50.150">
    <property type="entry name" value="Vaccinia Virus protein VP39"/>
    <property type="match status" value="1"/>
</dbReference>
<dbReference type="AlphaFoldDB" id="A0A2H3KKS2"/>
<proteinExistence type="inferred from homology"/>
<dbReference type="PANTHER" id="PTHR44942:SF4">
    <property type="entry name" value="METHYLTRANSFERASE TYPE 11 DOMAIN-CONTAINING PROTEIN"/>
    <property type="match status" value="1"/>
</dbReference>
<evidence type="ECO:0000256" key="2">
    <source>
        <dbReference type="ARBA" id="ARBA00022603"/>
    </source>
</evidence>
<protein>
    <recommendedName>
        <fullName evidence="4">Methyltransferase type 11 domain-containing protein</fullName>
    </recommendedName>
</protein>
<dbReference type="GO" id="GO:0008757">
    <property type="term" value="F:S-adenosylmethionine-dependent methyltransferase activity"/>
    <property type="evidence" value="ECO:0007669"/>
    <property type="project" value="InterPro"/>
</dbReference>